<reference evidence="3" key="1">
    <citation type="journal article" date="2014" name="Int. J. Syst. Evol. Microbiol.">
        <title>Complete genome sequence of Corynebacterium casei LMG S-19264T (=DSM 44701T), isolated from a smear-ripened cheese.</title>
        <authorList>
            <consortium name="US DOE Joint Genome Institute (JGI-PGF)"/>
            <person name="Walter F."/>
            <person name="Albersmeier A."/>
            <person name="Kalinowski J."/>
            <person name="Ruckert C."/>
        </authorList>
    </citation>
    <scope>NUCLEOTIDE SEQUENCE</scope>
    <source>
        <strain evidence="3">JCM 4784</strain>
    </source>
</reference>
<name>A0A919DFJ7_9ACTN</name>
<feature type="compositionally biased region" description="Basic and acidic residues" evidence="1">
    <location>
        <begin position="118"/>
        <end position="129"/>
    </location>
</feature>
<protein>
    <recommendedName>
        <fullName evidence="2">DUF7426 domain-containing protein</fullName>
    </recommendedName>
</protein>
<evidence type="ECO:0000256" key="1">
    <source>
        <dbReference type="SAM" id="MobiDB-lite"/>
    </source>
</evidence>
<dbReference type="Proteomes" id="UP000608024">
    <property type="component" value="Unassembled WGS sequence"/>
</dbReference>
<comment type="caution">
    <text evidence="3">The sequence shown here is derived from an EMBL/GenBank/DDBJ whole genome shotgun (WGS) entry which is preliminary data.</text>
</comment>
<dbReference type="Pfam" id="PF24201">
    <property type="entry name" value="DUF7426"/>
    <property type="match status" value="1"/>
</dbReference>
<reference evidence="3" key="2">
    <citation type="submission" date="2020-09" db="EMBL/GenBank/DDBJ databases">
        <authorList>
            <person name="Sun Q."/>
            <person name="Ohkuma M."/>
        </authorList>
    </citation>
    <scope>NUCLEOTIDE SEQUENCE</scope>
    <source>
        <strain evidence="3">JCM 4784</strain>
    </source>
</reference>
<gene>
    <name evidence="3" type="ORF">GCM10018785_05450</name>
</gene>
<proteinExistence type="predicted"/>
<dbReference type="InterPro" id="IPR055849">
    <property type="entry name" value="DUF7426"/>
</dbReference>
<sequence>MAVEFEALDELFDDSLTLPVKGKTYRIPSPSGQDGLKVQRITTTAARLIAGGEALDAEQLDDAEERDLLEMCLGPVYEQLLADGVDWAWIRHAGLTAMFWIIADVEQAQAYWKAAGDPSRRAPNRETRRAKAKATKGGSGAAKTTRKRGSTSGTSARPATSRARKASKD</sequence>
<dbReference type="RefSeq" id="WP_190134172.1">
    <property type="nucleotide sequence ID" value="NZ_BNBT01000005.1"/>
</dbReference>
<accession>A0A919DFJ7</accession>
<organism evidence="3 4">
    <name type="scientific">Streptomyces longispororuber</name>
    <dbReference type="NCBI Taxonomy" id="68230"/>
    <lineage>
        <taxon>Bacteria</taxon>
        <taxon>Bacillati</taxon>
        <taxon>Actinomycetota</taxon>
        <taxon>Actinomycetes</taxon>
        <taxon>Kitasatosporales</taxon>
        <taxon>Streptomycetaceae</taxon>
        <taxon>Streptomyces</taxon>
    </lineage>
</organism>
<evidence type="ECO:0000313" key="3">
    <source>
        <dbReference type="EMBL" id="GHE38818.1"/>
    </source>
</evidence>
<feature type="domain" description="DUF7426" evidence="2">
    <location>
        <begin position="6"/>
        <end position="140"/>
    </location>
</feature>
<dbReference type="AlphaFoldDB" id="A0A919DFJ7"/>
<evidence type="ECO:0000259" key="2">
    <source>
        <dbReference type="Pfam" id="PF24201"/>
    </source>
</evidence>
<feature type="region of interest" description="Disordered" evidence="1">
    <location>
        <begin position="114"/>
        <end position="169"/>
    </location>
</feature>
<keyword evidence="4" id="KW-1185">Reference proteome</keyword>
<dbReference type="EMBL" id="BNBT01000005">
    <property type="protein sequence ID" value="GHE38818.1"/>
    <property type="molecule type" value="Genomic_DNA"/>
</dbReference>
<evidence type="ECO:0000313" key="4">
    <source>
        <dbReference type="Proteomes" id="UP000608024"/>
    </source>
</evidence>